<proteinExistence type="predicted"/>
<evidence type="ECO:0000259" key="2">
    <source>
        <dbReference type="Pfam" id="PF12697"/>
    </source>
</evidence>
<reference evidence="4" key="1">
    <citation type="journal article" date="2019" name="Int. J. Syst. Evol. Microbiol.">
        <title>The Global Catalogue of Microorganisms (GCM) 10K type strain sequencing project: providing services to taxonomists for standard genome sequencing and annotation.</title>
        <authorList>
            <consortium name="The Broad Institute Genomics Platform"/>
            <consortium name="The Broad Institute Genome Sequencing Center for Infectious Disease"/>
            <person name="Wu L."/>
            <person name="Ma J."/>
        </authorList>
    </citation>
    <scope>NUCLEOTIDE SEQUENCE [LARGE SCALE GENOMIC DNA]</scope>
    <source>
        <strain evidence="4">JCM 17939</strain>
    </source>
</reference>
<dbReference type="Pfam" id="PF07993">
    <property type="entry name" value="NAD_binding_4"/>
    <property type="match status" value="1"/>
</dbReference>
<evidence type="ECO:0000313" key="3">
    <source>
        <dbReference type="EMBL" id="GAA4622487.1"/>
    </source>
</evidence>
<dbReference type="InterPro" id="IPR036291">
    <property type="entry name" value="NAD(P)-bd_dom_sf"/>
</dbReference>
<sequence length="605" mass="64336">MNGPHALVFGATGFIGRQLILALDEAGVRVTAATRESGSALGLRAWLAERGCRTAPACVRVDFDAPALLEGDASDWEDVTDVYNCAGAYRFGMTASEARHANVDGVRAIVAFAARLPRLRRLVHVSGYRVGGQDPATVPWSDEIARRTYQRLGAYEASKVESDAVVQATADRLGVPWSIVNPSSVIGVSTSGESDQQLGLAASLREIWQGSIAALPGDARTFVPVVPVDHLARFMTLLPEDPAAEGEAFWILDDDTPPLPDLLSLVGRHYQVKVPRLRIPVSLIRRLPAALTKADPETLTFLSSDRYPTGPARAFAERHGLGLPDTTESILRWADHLAAHRFGAVPAQRPARRFTRHAGVRTFGIGEPGARTLVLPGLPVNADTWAPVGGALGDARVVDLPGLGLSAGRPRDLSAWSAALVEGTGPVHLVGHSIGAAAAVQAALAHPDLVEQLTLVSPFFLQARAGFATRAAPVTRGYLGRVGPEALSRLLTGDTAHAEKLASSVEDLRRGRVASHVARLLAAAGRERWRGELRAGLERYPGRVHVVVGVEDPLTDEGRALVDRLGARGRETTIDGAGHHPQLTHEGLLAQAIQDHAPSRTGSRG</sequence>
<dbReference type="PANTHER" id="PTHR48079">
    <property type="entry name" value="PROTEIN YEEZ"/>
    <property type="match status" value="1"/>
</dbReference>
<evidence type="ECO:0000259" key="1">
    <source>
        <dbReference type="Pfam" id="PF07993"/>
    </source>
</evidence>
<name>A0ABP8U5V7_9ACTN</name>
<dbReference type="Gene3D" id="3.40.50.720">
    <property type="entry name" value="NAD(P)-binding Rossmann-like Domain"/>
    <property type="match status" value="1"/>
</dbReference>
<dbReference type="InterPro" id="IPR000073">
    <property type="entry name" value="AB_hydrolase_1"/>
</dbReference>
<dbReference type="SUPFAM" id="SSF51735">
    <property type="entry name" value="NAD(P)-binding Rossmann-fold domains"/>
    <property type="match status" value="1"/>
</dbReference>
<dbReference type="InterPro" id="IPR051783">
    <property type="entry name" value="NAD(P)-dependent_oxidoreduct"/>
</dbReference>
<accession>A0ABP8U5V7</accession>
<dbReference type="Gene3D" id="3.40.50.1820">
    <property type="entry name" value="alpha/beta hydrolase"/>
    <property type="match status" value="1"/>
</dbReference>
<organism evidence="3 4">
    <name type="scientific">Actinoallomurus vinaceus</name>
    <dbReference type="NCBI Taxonomy" id="1080074"/>
    <lineage>
        <taxon>Bacteria</taxon>
        <taxon>Bacillati</taxon>
        <taxon>Actinomycetota</taxon>
        <taxon>Actinomycetes</taxon>
        <taxon>Streptosporangiales</taxon>
        <taxon>Thermomonosporaceae</taxon>
        <taxon>Actinoallomurus</taxon>
    </lineage>
</organism>
<gene>
    <name evidence="3" type="ORF">GCM10023196_014900</name>
</gene>
<feature type="domain" description="AB hydrolase-1" evidence="2">
    <location>
        <begin position="373"/>
        <end position="590"/>
    </location>
</feature>
<dbReference type="Pfam" id="PF12697">
    <property type="entry name" value="Abhydrolase_6"/>
    <property type="match status" value="1"/>
</dbReference>
<protein>
    <submittedName>
        <fullName evidence="3">Uncharacterized protein</fullName>
    </submittedName>
</protein>
<dbReference type="EMBL" id="BAABHK010000002">
    <property type="protein sequence ID" value="GAA4622487.1"/>
    <property type="molecule type" value="Genomic_DNA"/>
</dbReference>
<dbReference type="Proteomes" id="UP001501442">
    <property type="component" value="Unassembled WGS sequence"/>
</dbReference>
<dbReference type="InterPro" id="IPR029058">
    <property type="entry name" value="AB_hydrolase_fold"/>
</dbReference>
<dbReference type="SUPFAM" id="SSF53474">
    <property type="entry name" value="alpha/beta-Hydrolases"/>
    <property type="match status" value="1"/>
</dbReference>
<feature type="domain" description="Thioester reductase (TE)" evidence="1">
    <location>
        <begin position="77"/>
        <end position="235"/>
    </location>
</feature>
<dbReference type="PANTHER" id="PTHR48079:SF6">
    <property type="entry name" value="NAD(P)-BINDING DOMAIN-CONTAINING PROTEIN-RELATED"/>
    <property type="match status" value="1"/>
</dbReference>
<keyword evidence="4" id="KW-1185">Reference proteome</keyword>
<dbReference type="RefSeq" id="WP_345429898.1">
    <property type="nucleotide sequence ID" value="NZ_BAABHK010000002.1"/>
</dbReference>
<dbReference type="InterPro" id="IPR013120">
    <property type="entry name" value="FAR_NAD-bd"/>
</dbReference>
<comment type="caution">
    <text evidence="3">The sequence shown here is derived from an EMBL/GenBank/DDBJ whole genome shotgun (WGS) entry which is preliminary data.</text>
</comment>
<evidence type="ECO:0000313" key="4">
    <source>
        <dbReference type="Proteomes" id="UP001501442"/>
    </source>
</evidence>